<evidence type="ECO:0000256" key="2">
    <source>
        <dbReference type="ARBA" id="ARBA00007261"/>
    </source>
</evidence>
<dbReference type="Pfam" id="PF05193">
    <property type="entry name" value="Peptidase_M16_C"/>
    <property type="match status" value="1"/>
</dbReference>
<dbReference type="InterPro" id="IPR001431">
    <property type="entry name" value="Pept_M16_Zn_BS"/>
</dbReference>
<gene>
    <name evidence="6" type="ORF">EDD80_11158</name>
</gene>
<feature type="domain" description="Peptidase M16 N-terminal" evidence="4">
    <location>
        <begin position="31"/>
        <end position="171"/>
    </location>
</feature>
<name>A0A4V2UTE8_9SPHI</name>
<dbReference type="PANTHER" id="PTHR11851:SF49">
    <property type="entry name" value="MITOCHONDRIAL-PROCESSING PEPTIDASE SUBUNIT ALPHA"/>
    <property type="match status" value="1"/>
</dbReference>
<dbReference type="InterPro" id="IPR011249">
    <property type="entry name" value="Metalloenz_LuxS/M16"/>
</dbReference>
<reference evidence="6 7" key="1">
    <citation type="submission" date="2019-03" db="EMBL/GenBank/DDBJ databases">
        <title>Genomic Encyclopedia of Type Strains, Phase IV (KMG-IV): sequencing the most valuable type-strain genomes for metagenomic binning, comparative biology and taxonomic classification.</title>
        <authorList>
            <person name="Goeker M."/>
        </authorList>
    </citation>
    <scope>NUCLEOTIDE SEQUENCE [LARGE SCALE GENOMIC DNA]</scope>
    <source>
        <strain evidence="6 7">DSM 21100</strain>
    </source>
</reference>
<dbReference type="AlphaFoldDB" id="A0A4V2UTE8"/>
<dbReference type="InterPro" id="IPR011765">
    <property type="entry name" value="Pept_M16_N"/>
</dbReference>
<dbReference type="GO" id="GO:0004222">
    <property type="term" value="F:metalloendopeptidase activity"/>
    <property type="evidence" value="ECO:0007669"/>
    <property type="project" value="InterPro"/>
</dbReference>
<evidence type="ECO:0000256" key="3">
    <source>
        <dbReference type="RuleBase" id="RU004447"/>
    </source>
</evidence>
<comment type="similarity">
    <text evidence="2 3">Belongs to the peptidase M16 family.</text>
</comment>
<comment type="cofactor">
    <cofactor evidence="1">
        <name>Zn(2+)</name>
        <dbReference type="ChEBI" id="CHEBI:29105"/>
    </cofactor>
</comment>
<accession>A0A4V2UTE8</accession>
<dbReference type="PANTHER" id="PTHR11851">
    <property type="entry name" value="METALLOPROTEASE"/>
    <property type="match status" value="1"/>
</dbReference>
<evidence type="ECO:0000313" key="6">
    <source>
        <dbReference type="EMBL" id="TCS85656.1"/>
    </source>
</evidence>
<dbReference type="Gene3D" id="3.30.830.10">
    <property type="entry name" value="Metalloenzyme, LuxS/M16 peptidase-like"/>
    <property type="match status" value="2"/>
</dbReference>
<dbReference type="SUPFAM" id="SSF63411">
    <property type="entry name" value="LuxS/MPP-like metallohydrolase"/>
    <property type="match status" value="2"/>
</dbReference>
<dbReference type="EMBL" id="SMAD01000011">
    <property type="protein sequence ID" value="TCS85656.1"/>
    <property type="molecule type" value="Genomic_DNA"/>
</dbReference>
<proteinExistence type="inferred from homology"/>
<sequence length="420" mass="47602">MLLDFVSLRVQMSYSLFTLKNGIRVLHNPAGNTDIVHACVVINSGSRDEPDDKTGLAHFIEHLLFKGTLKRNTFQVLNRLEAVGGDLNAYTTKEQTCIHASFLGAHLDRALDLLSDVLFRSTFPEGELAKEKGVILDELDSYRDTPEEQINDDFEEIIFRHHPLGNNILGTPESIPEFTREDIFRFRQDNYSTHEMVIGISSGAPHAKIRQLCEKHFGLIPENAAKRKRLPVNGYHPQEKTEKKPIFQAHFMLGGRSYPLDHEKKTAMLLMNNLLGGPSMSARLNLTVREKHGICYTIESGYSPMSDTGLFSIYFGTDKEKADKCLKLIHRELKKLREQPLGTTQLYQARERFKGQIALAEEARLSVIIYMSKSVLDYGRIDSLQEIFEKIDRVSAADIMDVANEALEPRNLSLLGFIPQ</sequence>
<dbReference type="GO" id="GO:0006508">
    <property type="term" value="P:proteolysis"/>
    <property type="evidence" value="ECO:0007669"/>
    <property type="project" value="InterPro"/>
</dbReference>
<feature type="domain" description="Peptidase M16 C-terminal" evidence="5">
    <location>
        <begin position="178"/>
        <end position="351"/>
    </location>
</feature>
<dbReference type="InterPro" id="IPR007863">
    <property type="entry name" value="Peptidase_M16_C"/>
</dbReference>
<evidence type="ECO:0000313" key="7">
    <source>
        <dbReference type="Proteomes" id="UP000295807"/>
    </source>
</evidence>
<protein>
    <submittedName>
        <fullName evidence="6">Putative Zn-dependent peptidase</fullName>
    </submittedName>
</protein>
<organism evidence="6 7">
    <name type="scientific">Anseongella ginsenosidimutans</name>
    <dbReference type="NCBI Taxonomy" id="496056"/>
    <lineage>
        <taxon>Bacteria</taxon>
        <taxon>Pseudomonadati</taxon>
        <taxon>Bacteroidota</taxon>
        <taxon>Sphingobacteriia</taxon>
        <taxon>Sphingobacteriales</taxon>
        <taxon>Sphingobacteriaceae</taxon>
        <taxon>Anseongella</taxon>
    </lineage>
</organism>
<dbReference type="GO" id="GO:0046872">
    <property type="term" value="F:metal ion binding"/>
    <property type="evidence" value="ECO:0007669"/>
    <property type="project" value="InterPro"/>
</dbReference>
<keyword evidence="7" id="KW-1185">Reference proteome</keyword>
<comment type="caution">
    <text evidence="6">The sequence shown here is derived from an EMBL/GenBank/DDBJ whole genome shotgun (WGS) entry which is preliminary data.</text>
</comment>
<dbReference type="Proteomes" id="UP000295807">
    <property type="component" value="Unassembled WGS sequence"/>
</dbReference>
<evidence type="ECO:0000259" key="5">
    <source>
        <dbReference type="Pfam" id="PF05193"/>
    </source>
</evidence>
<evidence type="ECO:0000259" key="4">
    <source>
        <dbReference type="Pfam" id="PF00675"/>
    </source>
</evidence>
<dbReference type="InterPro" id="IPR050361">
    <property type="entry name" value="MPP/UQCRC_Complex"/>
</dbReference>
<evidence type="ECO:0000256" key="1">
    <source>
        <dbReference type="ARBA" id="ARBA00001947"/>
    </source>
</evidence>
<dbReference type="PROSITE" id="PS00143">
    <property type="entry name" value="INSULINASE"/>
    <property type="match status" value="1"/>
</dbReference>
<dbReference type="Pfam" id="PF00675">
    <property type="entry name" value="Peptidase_M16"/>
    <property type="match status" value="1"/>
</dbReference>